<sequence length="340" mass="35591">MKAVIYTRTGGPEVLQLVEKAMPQIPAGHVRVRLVVSGVNPTDWRSRSGQSSGMKFDEQVPNQDGAGVIDALADDVEGFSVGQRVWLWDVAYGRASGTAQEYVVVPARHAVALPEAASFDVGASLGIPALTAYRTLTSAESGPSRLYPGALTGSSVLVHGGAGAVGHAAIQLAVWAGATVITTVSSAEKAQLARNAGAHHIVNYRTEDVATRIAALAPDGVQRIVEVDLAANLEVDVSVIAPNGTISVYTFVNGETLRTPSLGLLVKNVHISFTYTYTTRADQKELAVASVNAAVADGAMKVGTEHGLPLERYDLDRTAEAHAAVERGTIGKVLIDIASH</sequence>
<dbReference type="InterPro" id="IPR013149">
    <property type="entry name" value="ADH-like_C"/>
</dbReference>
<evidence type="ECO:0000256" key="2">
    <source>
        <dbReference type="ARBA" id="ARBA00023002"/>
    </source>
</evidence>
<dbReference type="SMART" id="SM00829">
    <property type="entry name" value="PKS_ER"/>
    <property type="match status" value="1"/>
</dbReference>
<geneLocation type="plasmid" evidence="4 5">
    <name>pPDG1</name>
</geneLocation>
<dbReference type="InterPro" id="IPR011032">
    <property type="entry name" value="GroES-like_sf"/>
</dbReference>
<dbReference type="InterPro" id="IPR013154">
    <property type="entry name" value="ADH-like_N"/>
</dbReference>
<accession>A0A076EYE9</accession>
<dbReference type="PANTHER" id="PTHR48106">
    <property type="entry name" value="QUINONE OXIDOREDUCTASE PIG3-RELATED"/>
    <property type="match status" value="1"/>
</dbReference>
<gene>
    <name evidence="4" type="ORF">EP51_39840</name>
</gene>
<dbReference type="InterPro" id="IPR020843">
    <property type="entry name" value="ER"/>
</dbReference>
<proteinExistence type="predicted"/>
<dbReference type="GO" id="GO:0070402">
    <property type="term" value="F:NADPH binding"/>
    <property type="evidence" value="ECO:0007669"/>
    <property type="project" value="TreeGrafter"/>
</dbReference>
<dbReference type="SUPFAM" id="SSF51735">
    <property type="entry name" value="NAD(P)-binding Rossmann-fold domains"/>
    <property type="match status" value="1"/>
</dbReference>
<keyword evidence="4" id="KW-0614">Plasmid</keyword>
<dbReference type="SUPFAM" id="SSF50129">
    <property type="entry name" value="GroES-like"/>
    <property type="match status" value="1"/>
</dbReference>
<dbReference type="Pfam" id="PF08240">
    <property type="entry name" value="ADH_N"/>
    <property type="match status" value="1"/>
</dbReference>
<evidence type="ECO:0000313" key="5">
    <source>
        <dbReference type="Proteomes" id="UP000028488"/>
    </source>
</evidence>
<dbReference type="EMBL" id="CP008948">
    <property type="protein sequence ID" value="AII10443.1"/>
    <property type="molecule type" value="Genomic_DNA"/>
</dbReference>
<reference evidence="4 5" key="1">
    <citation type="submission" date="2014-07" db="EMBL/GenBank/DDBJ databases">
        <title>Genome Sequence of Rhodococcus opacus Strain R7, a Biodegrader of Mono- and Polycyclic Aromatic Hydrocarbons.</title>
        <authorList>
            <person name="Di Gennaro P."/>
            <person name="Zampolli J."/>
            <person name="Presti I."/>
            <person name="Cappelletti M."/>
            <person name="D'Ursi P."/>
            <person name="Orro A."/>
            <person name="Mezzelani A."/>
            <person name="Milanesi L."/>
        </authorList>
    </citation>
    <scope>NUCLEOTIDE SEQUENCE [LARGE SCALE GENOMIC DNA]</scope>
    <source>
        <strain evidence="4 5">R7</strain>
        <plasmid evidence="4">pPDG1</plasmid>
    </source>
</reference>
<protein>
    <submittedName>
        <fullName evidence="4">NADPH:quinone reductase</fullName>
    </submittedName>
</protein>
<dbReference type="Gene3D" id="3.90.180.10">
    <property type="entry name" value="Medium-chain alcohol dehydrogenases, catalytic domain"/>
    <property type="match status" value="1"/>
</dbReference>
<keyword evidence="2" id="KW-0560">Oxidoreductase</keyword>
<dbReference type="RefSeq" id="WP_128642540.1">
    <property type="nucleotide sequence ID" value="NZ_CP008948.1"/>
</dbReference>
<feature type="domain" description="Enoyl reductase (ER)" evidence="3">
    <location>
        <begin position="10"/>
        <end position="335"/>
    </location>
</feature>
<dbReference type="Proteomes" id="UP000028488">
    <property type="component" value="Plasmid pPDG1"/>
</dbReference>
<dbReference type="Gene3D" id="3.40.50.720">
    <property type="entry name" value="NAD(P)-binding Rossmann-like Domain"/>
    <property type="match status" value="1"/>
</dbReference>
<dbReference type="CDD" id="cd08253">
    <property type="entry name" value="zeta_crystallin"/>
    <property type="match status" value="1"/>
</dbReference>
<keyword evidence="1" id="KW-0521">NADP</keyword>
<evidence type="ECO:0000313" key="4">
    <source>
        <dbReference type="EMBL" id="AII10443.1"/>
    </source>
</evidence>
<dbReference type="Pfam" id="PF00107">
    <property type="entry name" value="ADH_zinc_N"/>
    <property type="match status" value="1"/>
</dbReference>
<dbReference type="InterPro" id="IPR036291">
    <property type="entry name" value="NAD(P)-bd_dom_sf"/>
</dbReference>
<evidence type="ECO:0000256" key="1">
    <source>
        <dbReference type="ARBA" id="ARBA00022857"/>
    </source>
</evidence>
<dbReference type="AlphaFoldDB" id="A0A076EYE9"/>
<dbReference type="GO" id="GO:0016651">
    <property type="term" value="F:oxidoreductase activity, acting on NAD(P)H"/>
    <property type="evidence" value="ECO:0007669"/>
    <property type="project" value="TreeGrafter"/>
</dbReference>
<organism evidence="4 5">
    <name type="scientific">Rhodococcus opacus</name>
    <name type="common">Nocardia opaca</name>
    <dbReference type="NCBI Taxonomy" id="37919"/>
    <lineage>
        <taxon>Bacteria</taxon>
        <taxon>Bacillati</taxon>
        <taxon>Actinomycetota</taxon>
        <taxon>Actinomycetes</taxon>
        <taxon>Mycobacteriales</taxon>
        <taxon>Nocardiaceae</taxon>
        <taxon>Rhodococcus</taxon>
    </lineage>
</organism>
<evidence type="ECO:0000259" key="3">
    <source>
        <dbReference type="SMART" id="SM00829"/>
    </source>
</evidence>
<name>A0A076EYE9_RHOOP</name>